<dbReference type="Pfam" id="PF10127">
    <property type="entry name" value="RlaP"/>
    <property type="match status" value="1"/>
</dbReference>
<dbReference type="Proteomes" id="UP000002985">
    <property type="component" value="Unassembled WGS sequence"/>
</dbReference>
<dbReference type="PANTHER" id="PTHR34817">
    <property type="entry name" value="NUCLEOTIDYLTRANSFERASE"/>
    <property type="match status" value="1"/>
</dbReference>
<evidence type="ECO:0000313" key="1">
    <source>
        <dbReference type="EMBL" id="GAB62769.1"/>
    </source>
</evidence>
<dbReference type="STRING" id="247490.KSU1_C1173"/>
<reference evidence="1 2" key="1">
    <citation type="journal article" date="2012" name="FEBS Lett.">
        <title>Anammox organism KSU-1 expresses a NirK-type copper-containing nitrite reductase instead of a NirS-type with cytochrome cd1.</title>
        <authorList>
            <person name="Hira D."/>
            <person name="Toh H."/>
            <person name="Migita C.T."/>
            <person name="Okubo H."/>
            <person name="Nishiyama T."/>
            <person name="Hattori M."/>
            <person name="Furukawa K."/>
            <person name="Fujii T."/>
        </authorList>
    </citation>
    <scope>NUCLEOTIDE SEQUENCE [LARGE SCALE GENOMIC DNA]</scope>
</reference>
<evidence type="ECO:0008006" key="3">
    <source>
        <dbReference type="Google" id="ProtNLM"/>
    </source>
</evidence>
<dbReference type="AlphaFoldDB" id="I3IM24"/>
<gene>
    <name evidence="1" type="ORF">KSU1_C1173</name>
</gene>
<dbReference type="OrthoDB" id="569183at2"/>
<evidence type="ECO:0000313" key="2">
    <source>
        <dbReference type="Proteomes" id="UP000002985"/>
    </source>
</evidence>
<accession>I3IM24</accession>
<dbReference type="EMBL" id="BAFH01000003">
    <property type="protein sequence ID" value="GAB62769.1"/>
    <property type="molecule type" value="Genomic_DNA"/>
</dbReference>
<dbReference type="PANTHER" id="PTHR34817:SF1">
    <property type="entry name" value="NUCLEOTIDYLTRANSFERASE"/>
    <property type="match status" value="1"/>
</dbReference>
<proteinExistence type="predicted"/>
<dbReference type="eggNOG" id="COG3541">
    <property type="taxonomic scope" value="Bacteria"/>
</dbReference>
<sequence>MIIHTLKEQGKIHPPHWLINNVQYLTIIGSEAYGVTKDESDHDIYGFVIPPKEEIFPHLKGEIPGFGKHFRRFEQWEEHHILHNGKQYDFTVYSIVKYFQLCMENNPNIIDSLSTPQNCVIHITQIGQMVRENRKMFLHKGVWHKFKGYAYSQMHKMKSKERDGKRKEMVDKYGYDVKFAYHIVRLLNEVEQILIEGDLDLQRNNEQLKSIRRGEWSEQQIIDYFNAKEKHLEELYTKSTLPNLPDEQRIKALLLQCLEQHYGSLDKVVITTDKYEQALRQISEICKSLGM</sequence>
<keyword evidence="2" id="KW-1185">Reference proteome</keyword>
<protein>
    <recommendedName>
        <fullName evidence="3">Nucleotidyltransferase</fullName>
    </recommendedName>
</protein>
<organism evidence="1 2">
    <name type="scientific">Candidatus Jettenia caeni</name>
    <dbReference type="NCBI Taxonomy" id="247490"/>
    <lineage>
        <taxon>Bacteria</taxon>
        <taxon>Pseudomonadati</taxon>
        <taxon>Planctomycetota</taxon>
        <taxon>Candidatus Brocadiia</taxon>
        <taxon>Candidatus Brocadiales</taxon>
        <taxon>Candidatus Brocadiaceae</taxon>
        <taxon>Candidatus Jettenia</taxon>
    </lineage>
</organism>
<dbReference type="InterPro" id="IPR018775">
    <property type="entry name" value="RlaP"/>
</dbReference>
<comment type="caution">
    <text evidence="1">The sequence shown here is derived from an EMBL/GenBank/DDBJ whole genome shotgun (WGS) entry which is preliminary data.</text>
</comment>
<name>I3IM24_9BACT</name>